<dbReference type="InterPro" id="IPR023184">
    <property type="entry name" value="Ubol_cytC_Rdtase_hinge_dom"/>
</dbReference>
<dbReference type="InterPro" id="IPR036811">
    <property type="entry name" value="Ubol_cytC_Rdtase_hinge_dom_sf"/>
</dbReference>
<dbReference type="FunFam" id="1.10.287.20:FF:000003">
    <property type="entry name" value="Cytochrome b-c1 complex subunit 6"/>
    <property type="match status" value="1"/>
</dbReference>
<reference evidence="13 14" key="1">
    <citation type="submission" date="2017-11" db="EMBL/GenBank/DDBJ databases">
        <authorList>
            <person name="Kracher B."/>
        </authorList>
    </citation>
    <scope>NUCLEOTIDE SEQUENCE [LARGE SCALE GENOMIC DNA]</scope>
    <source>
        <strain evidence="13 14">RACE1</strain>
    </source>
</reference>
<dbReference type="Gene3D" id="1.10.287.20">
    <property type="entry name" value="Ubiquinol-cytochrome C reductase hinge domain"/>
    <property type="match status" value="1"/>
</dbReference>
<proteinExistence type="inferred from homology"/>
<dbReference type="PANTHER" id="PTHR15336">
    <property type="entry name" value="UBIQUINOL-CYTOCHROME C REDUCTASE COMPLEX 7.8 KDA PROTEIN"/>
    <property type="match status" value="1"/>
</dbReference>
<evidence type="ECO:0000313" key="13">
    <source>
        <dbReference type="EMBL" id="SZF00746.1"/>
    </source>
</evidence>
<evidence type="ECO:0000256" key="7">
    <source>
        <dbReference type="ARBA" id="ARBA00023128"/>
    </source>
</evidence>
<feature type="compositionally biased region" description="Acidic residues" evidence="11">
    <location>
        <begin position="45"/>
        <end position="70"/>
    </location>
</feature>
<feature type="domain" description="Ubiquinol-cytochrome C reductase hinge" evidence="12">
    <location>
        <begin position="72"/>
        <end position="137"/>
    </location>
</feature>
<evidence type="ECO:0000256" key="10">
    <source>
        <dbReference type="ARBA" id="ARBA00044246"/>
    </source>
</evidence>
<comment type="similarity">
    <text evidence="2">Belongs to the UQCRH/QCR6 family.</text>
</comment>
<evidence type="ECO:0000256" key="9">
    <source>
        <dbReference type="ARBA" id="ARBA00044155"/>
    </source>
</evidence>
<keyword evidence="4" id="KW-0679">Respiratory chain</keyword>
<keyword evidence="6" id="KW-0249">Electron transport</keyword>
<keyword evidence="7" id="KW-0496">Mitochondrion</keyword>
<evidence type="ECO:0000256" key="5">
    <source>
        <dbReference type="ARBA" id="ARBA00022792"/>
    </source>
</evidence>
<evidence type="ECO:0000256" key="8">
    <source>
        <dbReference type="ARBA" id="ARBA00023136"/>
    </source>
</evidence>
<dbReference type="VEuPathDB" id="FungiDB:BLGHR1_11491"/>
<evidence type="ECO:0000256" key="6">
    <source>
        <dbReference type="ARBA" id="ARBA00022982"/>
    </source>
</evidence>
<organism evidence="13 14">
    <name type="scientific">Blumeria hordei</name>
    <name type="common">Barley powdery mildew</name>
    <name type="synonym">Blumeria graminis f. sp. hordei</name>
    <dbReference type="NCBI Taxonomy" id="2867405"/>
    <lineage>
        <taxon>Eukaryota</taxon>
        <taxon>Fungi</taxon>
        <taxon>Dikarya</taxon>
        <taxon>Ascomycota</taxon>
        <taxon>Pezizomycotina</taxon>
        <taxon>Leotiomycetes</taxon>
        <taxon>Erysiphales</taxon>
        <taxon>Erysiphaceae</taxon>
        <taxon>Blumeria</taxon>
    </lineage>
</organism>
<dbReference type="PANTHER" id="PTHR15336:SF0">
    <property type="entry name" value="CYTOCHROME B-C1 COMPLEX SUBUNIT 6, MITOCHONDRIAL"/>
    <property type="match status" value="1"/>
</dbReference>
<name>A0A383ULR1_BLUHO</name>
<comment type="subcellular location">
    <subcellularLocation>
        <location evidence="1">Mitochondrion inner membrane</location>
        <topology evidence="1">Peripheral membrane protein</topology>
        <orientation evidence="1">Intermembrane side</orientation>
    </subcellularLocation>
</comment>
<evidence type="ECO:0000256" key="11">
    <source>
        <dbReference type="SAM" id="MobiDB-lite"/>
    </source>
</evidence>
<keyword evidence="5" id="KW-0999">Mitochondrion inner membrane</keyword>
<gene>
    <name evidence="13" type="ORF">BLGHR1_11491</name>
</gene>
<evidence type="ECO:0000256" key="4">
    <source>
        <dbReference type="ARBA" id="ARBA00022660"/>
    </source>
</evidence>
<keyword evidence="8" id="KW-0472">Membrane</keyword>
<sequence length="137" mass="15206">MGIFESLSDLLEAAMPWTEAHAEAPPVEAEEEVDLSETKAAEPQETSEEQEQPEEQSEDAAEVEEEEEEIVDPKEVLEEECKNSPSCSPAKHHFEDCVERVTGAQEGTADEDCVEEFFHLIHCASSCAAPKLWSTLK</sequence>
<keyword evidence="3" id="KW-0813">Transport</keyword>
<feature type="region of interest" description="Disordered" evidence="11">
    <location>
        <begin position="15"/>
        <end position="73"/>
    </location>
</feature>
<evidence type="ECO:0000259" key="12">
    <source>
        <dbReference type="Pfam" id="PF02320"/>
    </source>
</evidence>
<protein>
    <recommendedName>
        <fullName evidence="9">Cytochrome b-c1 complex subunit 6, mitochondrial</fullName>
    </recommendedName>
    <alternativeName>
        <fullName evidence="10">Complex III subunit 6</fullName>
    </alternativeName>
</protein>
<evidence type="ECO:0000256" key="2">
    <source>
        <dbReference type="ARBA" id="ARBA00006498"/>
    </source>
</evidence>
<accession>A0A383ULR1</accession>
<dbReference type="Pfam" id="PF02320">
    <property type="entry name" value="UCR_hinge"/>
    <property type="match status" value="1"/>
</dbReference>
<evidence type="ECO:0000256" key="3">
    <source>
        <dbReference type="ARBA" id="ARBA00022448"/>
    </source>
</evidence>
<dbReference type="EMBL" id="UNSH01000024">
    <property type="protein sequence ID" value="SZF00746.1"/>
    <property type="molecule type" value="Genomic_DNA"/>
</dbReference>
<evidence type="ECO:0000256" key="1">
    <source>
        <dbReference type="ARBA" id="ARBA00004137"/>
    </source>
</evidence>
<evidence type="ECO:0000313" key="14">
    <source>
        <dbReference type="Proteomes" id="UP000275772"/>
    </source>
</evidence>
<dbReference type="InterPro" id="IPR003422">
    <property type="entry name" value="Cyt_b-c1_6"/>
</dbReference>
<dbReference type="Proteomes" id="UP000275772">
    <property type="component" value="Unassembled WGS sequence"/>
</dbReference>
<dbReference type="GO" id="GO:0006122">
    <property type="term" value="P:mitochondrial electron transport, ubiquinol to cytochrome c"/>
    <property type="evidence" value="ECO:0007669"/>
    <property type="project" value="InterPro"/>
</dbReference>
<dbReference type="SUPFAM" id="SSF81531">
    <property type="entry name" value="Non-heme 11 kDa protein of cytochrome bc1 complex (Ubiquinol-cytochrome c reductase)"/>
    <property type="match status" value="1"/>
</dbReference>
<dbReference type="AlphaFoldDB" id="A0A383ULR1"/>
<dbReference type="GO" id="GO:0005743">
    <property type="term" value="C:mitochondrial inner membrane"/>
    <property type="evidence" value="ECO:0007669"/>
    <property type="project" value="UniProtKB-SubCell"/>
</dbReference>